<organism evidence="4 5">
    <name type="scientific">Eilatimonas milleporae</name>
    <dbReference type="NCBI Taxonomy" id="911205"/>
    <lineage>
        <taxon>Bacteria</taxon>
        <taxon>Pseudomonadati</taxon>
        <taxon>Pseudomonadota</taxon>
        <taxon>Alphaproteobacteria</taxon>
        <taxon>Kordiimonadales</taxon>
        <taxon>Kordiimonadaceae</taxon>
        <taxon>Eilatimonas</taxon>
    </lineage>
</organism>
<protein>
    <submittedName>
        <fullName evidence="4">FecR family protein</fullName>
    </submittedName>
</protein>
<dbReference type="InterPro" id="IPR012373">
    <property type="entry name" value="Ferrdict_sens_TM"/>
</dbReference>
<keyword evidence="1" id="KW-0472">Membrane</keyword>
<feature type="domain" description="FecR N-terminal" evidence="3">
    <location>
        <begin position="18"/>
        <end position="53"/>
    </location>
</feature>
<dbReference type="AlphaFoldDB" id="A0A3M0CNF8"/>
<keyword evidence="1" id="KW-0812">Transmembrane</keyword>
<dbReference type="PANTHER" id="PTHR30273">
    <property type="entry name" value="PERIPLASMIC SIGNAL SENSOR AND SIGMA FACTOR ACTIVATOR FECR-RELATED"/>
    <property type="match status" value="1"/>
</dbReference>
<dbReference type="InParanoid" id="A0A3M0CNF8"/>
<evidence type="ECO:0000259" key="2">
    <source>
        <dbReference type="Pfam" id="PF04773"/>
    </source>
</evidence>
<keyword evidence="1" id="KW-1133">Transmembrane helix</keyword>
<dbReference type="OrthoDB" id="9798846at2"/>
<dbReference type="Gene3D" id="2.60.120.1440">
    <property type="match status" value="1"/>
</dbReference>
<evidence type="ECO:0000259" key="3">
    <source>
        <dbReference type="Pfam" id="PF16220"/>
    </source>
</evidence>
<dbReference type="PIRSF" id="PIRSF018266">
    <property type="entry name" value="FecR"/>
    <property type="match status" value="1"/>
</dbReference>
<proteinExistence type="predicted"/>
<evidence type="ECO:0000313" key="5">
    <source>
        <dbReference type="Proteomes" id="UP000271227"/>
    </source>
</evidence>
<sequence>MDTRLKPETEKLLQASHDWMLRLEDPRATDEDRRRFQDWLDADPRHRDIYDRAITFREAFGRLSKDDFDDDLRRPSWRERFTAASDRARGLSEAARARAAFAGVLAVVAAVAVILPIVSGLPESMPVSALVSATHASGTGETKRVTLADGTQVTLSASTTIVAAYFLDKRHVRLTGGAAFFDVAPDRARPFSVEAGALTATALGTEFDVRSSAGVFRVAVAEGAVEVSFPLILNGRATSLVTRRSLNAGQKVSATSDAGLGAVSGVDPANVAAWRAGRLVYSGASIAELVGDANRYSTIPIEIDPDAPGIADFEVRGAFVGSDIDHLLMSIADIHPIVIDRSDPDRIVLRRRHGA</sequence>
<dbReference type="InterPro" id="IPR032623">
    <property type="entry name" value="FecR_N"/>
</dbReference>
<accession>A0A3M0CNF8</accession>
<gene>
    <name evidence="4" type="ORF">BXY39_1052</name>
</gene>
<evidence type="ECO:0000313" key="4">
    <source>
        <dbReference type="EMBL" id="RMB08419.1"/>
    </source>
</evidence>
<dbReference type="GO" id="GO:0016989">
    <property type="term" value="F:sigma factor antagonist activity"/>
    <property type="evidence" value="ECO:0007669"/>
    <property type="project" value="TreeGrafter"/>
</dbReference>
<dbReference type="PANTHER" id="PTHR30273:SF2">
    <property type="entry name" value="PROTEIN FECR"/>
    <property type="match status" value="1"/>
</dbReference>
<dbReference type="EMBL" id="REFR01000010">
    <property type="protein sequence ID" value="RMB08419.1"/>
    <property type="molecule type" value="Genomic_DNA"/>
</dbReference>
<name>A0A3M0CNF8_9PROT</name>
<dbReference type="Proteomes" id="UP000271227">
    <property type="component" value="Unassembled WGS sequence"/>
</dbReference>
<reference evidence="4 5" key="1">
    <citation type="submission" date="2018-10" db="EMBL/GenBank/DDBJ databases">
        <title>Genomic Encyclopedia of Archaeal and Bacterial Type Strains, Phase II (KMG-II): from individual species to whole genera.</title>
        <authorList>
            <person name="Goeker M."/>
        </authorList>
    </citation>
    <scope>NUCLEOTIDE SEQUENCE [LARGE SCALE GENOMIC DNA]</scope>
    <source>
        <strain evidence="4 5">DSM 25217</strain>
    </source>
</reference>
<comment type="caution">
    <text evidence="4">The sequence shown here is derived from an EMBL/GenBank/DDBJ whole genome shotgun (WGS) entry which is preliminary data.</text>
</comment>
<evidence type="ECO:0000256" key="1">
    <source>
        <dbReference type="SAM" id="Phobius"/>
    </source>
</evidence>
<dbReference type="Pfam" id="PF04773">
    <property type="entry name" value="FecR"/>
    <property type="match status" value="1"/>
</dbReference>
<feature type="transmembrane region" description="Helical" evidence="1">
    <location>
        <begin position="99"/>
        <end position="118"/>
    </location>
</feature>
<dbReference type="Pfam" id="PF16220">
    <property type="entry name" value="DUF4880"/>
    <property type="match status" value="1"/>
</dbReference>
<dbReference type="RefSeq" id="WP_121937788.1">
    <property type="nucleotide sequence ID" value="NZ_REFR01000010.1"/>
</dbReference>
<feature type="domain" description="FecR protein" evidence="2">
    <location>
        <begin position="134"/>
        <end position="226"/>
    </location>
</feature>
<dbReference type="FunCoup" id="A0A3M0CNF8">
    <property type="interactions" value="95"/>
</dbReference>
<keyword evidence="5" id="KW-1185">Reference proteome</keyword>
<dbReference type="InterPro" id="IPR006860">
    <property type="entry name" value="FecR"/>
</dbReference>